<dbReference type="PANTHER" id="PTHR30441:SF8">
    <property type="entry name" value="DUF748 DOMAIN-CONTAINING PROTEIN"/>
    <property type="match status" value="1"/>
</dbReference>
<evidence type="ECO:0000313" key="6">
    <source>
        <dbReference type="EMBL" id="MDT7830171.1"/>
    </source>
</evidence>
<organism evidence="6 7">
    <name type="scientific">Pricia mediterranea</name>
    <dbReference type="NCBI Taxonomy" id="3076079"/>
    <lineage>
        <taxon>Bacteria</taxon>
        <taxon>Pseudomonadati</taxon>
        <taxon>Bacteroidota</taxon>
        <taxon>Flavobacteriia</taxon>
        <taxon>Flavobacteriales</taxon>
        <taxon>Flavobacteriaceae</taxon>
        <taxon>Pricia</taxon>
    </lineage>
</organism>
<dbReference type="RefSeq" id="WP_314016424.1">
    <property type="nucleotide sequence ID" value="NZ_JAVTTP010000001.1"/>
</dbReference>
<name>A0ABU3L8U8_9FLAO</name>
<evidence type="ECO:0000256" key="4">
    <source>
        <dbReference type="ARBA" id="ARBA00023136"/>
    </source>
</evidence>
<keyword evidence="7" id="KW-1185">Reference proteome</keyword>
<accession>A0ABU3L8U8</accession>
<keyword evidence="2" id="KW-0812">Transmembrane</keyword>
<evidence type="ECO:0000256" key="2">
    <source>
        <dbReference type="ARBA" id="ARBA00022692"/>
    </source>
</evidence>
<evidence type="ECO:0000259" key="5">
    <source>
        <dbReference type="Pfam" id="PF04357"/>
    </source>
</evidence>
<comment type="caution">
    <text evidence="6">The sequence shown here is derived from an EMBL/GenBank/DDBJ whole genome shotgun (WGS) entry which is preliminary data.</text>
</comment>
<reference evidence="6 7" key="1">
    <citation type="submission" date="2023-09" db="EMBL/GenBank/DDBJ databases">
        <title>Novel taxa isolated from Blanes Bay.</title>
        <authorList>
            <person name="Rey-Velasco X."/>
            <person name="Lucena T."/>
        </authorList>
    </citation>
    <scope>NUCLEOTIDE SEQUENCE [LARGE SCALE GENOMIC DNA]</scope>
    <source>
        <strain evidence="6 7">S334</strain>
    </source>
</reference>
<keyword evidence="3" id="KW-1133">Transmembrane helix</keyword>
<feature type="domain" description="Translocation and assembly module TamB C-terminal" evidence="5">
    <location>
        <begin position="1011"/>
        <end position="1437"/>
    </location>
</feature>
<evidence type="ECO:0000256" key="1">
    <source>
        <dbReference type="ARBA" id="ARBA00004167"/>
    </source>
</evidence>
<proteinExistence type="predicted"/>
<evidence type="ECO:0000256" key="3">
    <source>
        <dbReference type="ARBA" id="ARBA00022989"/>
    </source>
</evidence>
<sequence length="1485" mass="166010">MGKILIRTLLVFLLIGILGTLVLSLPIVQTSFARQVAKTINADFGTNISIDRLRISLISWNTNLKGVYVADYRKDTLFYINELTTSVLSVRNLIKGQLEFGDIDIDELNFKLKTYRDSTSTNLNVFIDKLDDGRPKDPNKPAFFFSSSDVEIANSNFTLLDENRETEQMLHFTDLNISAKDFQISGPEVSADIESMSFKSDQGIEVEKMATEFKYTSEQMRFDSLLISTPGSHLKGHLVFDYQREDFLDFVNKVNLTAEFDDSAVAFDEINMLYDQFGKGKEVNFSSKIRGTLNDLTTEELFVQSDYTGIRGDFNFKNLFTKADPFIMQADMKNVTTSYYELRALMPNILGKSIPSTFEKLGQFTIRGNATVTESSIRTKVNLNTAIGSSYVDLDLTDVNNIDNATYKGFISLIDFDLGEFTDNKKLGETNLDVNVAGKGFVQETLDTEVVGEVYCLHYNNYDYRNIEVSGVVKDQLFDGSLIVDDENLKFDFSGLADFGSARNNFNFNAEVDYADLKRLNFIRDSVSIFKGNIYMEVTGSTLDDLEGDIKFNETVFKNKNDAYYFEDFKVSSNFENDSIRIIDINSPDIITGYLKGNFKVRELGRLVQNSLGSIYTNYRPFEISGGQTLTFNFKIYNKIVEVFFPEVKFDPNTFIKGDIAADQGDFKLNFESPSITAFGNEADDIDIRIDNKNPLFNTFVSVGDLSNSYYDVKDFNLINTTLKDTLFFRTEFKGGSEFDDSYNLNFYHTFNGDNRSVIGLKTSDLSFKGNTWVLNKNNDNKNKVIFNRTLDSISIQEIVMNNSEEEQIRLRGELADSTYKDLELQFKIVSLNKITPSIDSLKLEGEVNGTLNILQKDNIYLPSSNLGIEDFSINAIRVGDLAVGIVGNKDLTEFSVNSQITDNGREKLGIEGHIYNRGDMPEADISIHLDGFELTPFAPLAESILSNMRGDVSGKASINGPVNNPDFGGTLTLNNAGLGVPYLNVDYSFANGSRVDLYDQTFDFEDIAITDTAKKTGATLNGTISHSFFDDWVLDLNVDTKDNRLLVLNTEFEEEVLYYGTGYLNGKGRIFGPTKALNIKVEGETARGTSLKIPLSDVASVGDYSFINFVGKNGLDSVDEKLTLDEFQGLELTFDLDVTPDAEVEIVTDIETGSSLKGSGVGILLIRINTRGAFEMYGDFVVVDGEYNYKFGGVINKTFKVKPGGTIVWDREPLEATLDLEAVYALNANPAPLLDNPGYTRRIPTEVVIKLTNELESPDIEFQIDFPGTNSIVQSELEYRLQDPTVEERNALFLLAQGSFVNDQTGINEQAVTGNLLQSASGLLNQVLGENDNFNLGLSYEQGFYDRSTAFETESRVGVTVSTKISDRLLFNGKVGVPVGGTRETVIAGDFEVQLLLNEEGTLSAKFFNRENDIQEYLADRLGYTQGIGISYEVDFDSFRELFRNILSKNVGAKRSLPDPAKVPTAVMGKDSLLRFYPKSKGRR</sequence>
<dbReference type="EMBL" id="JAVTTP010000001">
    <property type="protein sequence ID" value="MDT7830171.1"/>
    <property type="molecule type" value="Genomic_DNA"/>
</dbReference>
<evidence type="ECO:0000313" key="7">
    <source>
        <dbReference type="Proteomes" id="UP001250656"/>
    </source>
</evidence>
<protein>
    <submittedName>
        <fullName evidence="6">Translocation/assembly module TamB domain-containing protein</fullName>
    </submittedName>
</protein>
<comment type="subcellular location">
    <subcellularLocation>
        <location evidence="1">Membrane</location>
        <topology evidence="1">Single-pass membrane protein</topology>
    </subcellularLocation>
</comment>
<dbReference type="InterPro" id="IPR007452">
    <property type="entry name" value="TamB_C"/>
</dbReference>
<dbReference type="InterPro" id="IPR052894">
    <property type="entry name" value="AsmA-related"/>
</dbReference>
<dbReference type="Proteomes" id="UP001250656">
    <property type="component" value="Unassembled WGS sequence"/>
</dbReference>
<dbReference type="Pfam" id="PF04357">
    <property type="entry name" value="TamB"/>
    <property type="match status" value="1"/>
</dbReference>
<gene>
    <name evidence="6" type="ORF">RQM65_16000</name>
</gene>
<dbReference type="PANTHER" id="PTHR30441">
    <property type="entry name" value="DUF748 DOMAIN-CONTAINING PROTEIN"/>
    <property type="match status" value="1"/>
</dbReference>
<keyword evidence="4" id="KW-0472">Membrane</keyword>